<dbReference type="InterPro" id="IPR000858">
    <property type="entry name" value="S_locus_glycoprot_dom"/>
</dbReference>
<evidence type="ECO:0000256" key="4">
    <source>
        <dbReference type="ARBA" id="ARBA00022679"/>
    </source>
</evidence>
<dbReference type="GO" id="GO:0106310">
    <property type="term" value="F:protein serine kinase activity"/>
    <property type="evidence" value="ECO:0007669"/>
    <property type="project" value="RHEA"/>
</dbReference>
<evidence type="ECO:0000256" key="3">
    <source>
        <dbReference type="ARBA" id="ARBA00022536"/>
    </source>
</evidence>
<dbReference type="Proteomes" id="UP000275267">
    <property type="component" value="Unassembled WGS sequence"/>
</dbReference>
<dbReference type="InterPro" id="IPR003609">
    <property type="entry name" value="Pan_app"/>
</dbReference>
<dbReference type="InterPro" id="IPR008271">
    <property type="entry name" value="Ser/Thr_kinase_AS"/>
</dbReference>
<keyword evidence="4 17" id="KW-0808">Transferase</keyword>
<dbReference type="PROSITE" id="PS50026">
    <property type="entry name" value="EGF_3"/>
    <property type="match status" value="1"/>
</dbReference>
<dbReference type="PIRSF" id="PIRSF000641">
    <property type="entry name" value="SRK"/>
    <property type="match status" value="1"/>
</dbReference>
<dbReference type="InterPro" id="IPR036426">
    <property type="entry name" value="Bulb-type_lectin_dom_sf"/>
</dbReference>
<dbReference type="InterPro" id="IPR000742">
    <property type="entry name" value="EGF"/>
</dbReference>
<dbReference type="Pfam" id="PF00024">
    <property type="entry name" value="PAN_1"/>
    <property type="match status" value="1"/>
</dbReference>
<evidence type="ECO:0000256" key="19">
    <source>
        <dbReference type="PROSITE-ProRule" id="PRU10141"/>
    </source>
</evidence>
<comment type="catalytic activity">
    <reaction evidence="15 17">
        <text>L-threonyl-[protein] + ATP = O-phospho-L-threonyl-[protein] + ADP + H(+)</text>
        <dbReference type="Rhea" id="RHEA:46608"/>
        <dbReference type="Rhea" id="RHEA-COMP:11060"/>
        <dbReference type="Rhea" id="RHEA-COMP:11605"/>
        <dbReference type="ChEBI" id="CHEBI:15378"/>
        <dbReference type="ChEBI" id="CHEBI:30013"/>
        <dbReference type="ChEBI" id="CHEBI:30616"/>
        <dbReference type="ChEBI" id="CHEBI:61977"/>
        <dbReference type="ChEBI" id="CHEBI:456216"/>
        <dbReference type="EC" id="2.7.11.1"/>
    </reaction>
</comment>
<evidence type="ECO:0000256" key="13">
    <source>
        <dbReference type="ARBA" id="ARBA00023170"/>
    </source>
</evidence>
<keyword evidence="9 17" id="KW-0067">ATP-binding</keyword>
<dbReference type="PROSITE" id="PS00107">
    <property type="entry name" value="PROTEIN_KINASE_ATP"/>
    <property type="match status" value="1"/>
</dbReference>
<dbReference type="GO" id="GO:0005524">
    <property type="term" value="F:ATP binding"/>
    <property type="evidence" value="ECO:0007669"/>
    <property type="project" value="UniProtKB-UniRule"/>
</dbReference>
<dbReference type="STRING" id="4540.A0A3L6TUW6"/>
<keyword evidence="10 20" id="KW-1133">Transmembrane helix</keyword>
<dbReference type="PROSITE" id="PS50927">
    <property type="entry name" value="BULB_LECTIN"/>
    <property type="match status" value="1"/>
</dbReference>
<evidence type="ECO:0000256" key="6">
    <source>
        <dbReference type="ARBA" id="ARBA00022729"/>
    </source>
</evidence>
<evidence type="ECO:0000256" key="21">
    <source>
        <dbReference type="SAM" id="SignalP"/>
    </source>
</evidence>
<evidence type="ECO:0000256" key="2">
    <source>
        <dbReference type="ARBA" id="ARBA00022527"/>
    </source>
</evidence>
<name>A0A3L6TUW6_PANMI</name>
<organism evidence="26 27">
    <name type="scientific">Panicum miliaceum</name>
    <name type="common">Proso millet</name>
    <name type="synonym">Broomcorn millet</name>
    <dbReference type="NCBI Taxonomy" id="4540"/>
    <lineage>
        <taxon>Eukaryota</taxon>
        <taxon>Viridiplantae</taxon>
        <taxon>Streptophyta</taxon>
        <taxon>Embryophyta</taxon>
        <taxon>Tracheophyta</taxon>
        <taxon>Spermatophyta</taxon>
        <taxon>Magnoliopsida</taxon>
        <taxon>Liliopsida</taxon>
        <taxon>Poales</taxon>
        <taxon>Poaceae</taxon>
        <taxon>PACMAD clade</taxon>
        <taxon>Panicoideae</taxon>
        <taxon>Panicodae</taxon>
        <taxon>Paniceae</taxon>
        <taxon>Panicinae</taxon>
        <taxon>Panicum</taxon>
        <taxon>Panicum sect. Panicum</taxon>
    </lineage>
</organism>
<evidence type="ECO:0000313" key="26">
    <source>
        <dbReference type="EMBL" id="RLN42594.1"/>
    </source>
</evidence>
<dbReference type="PROSITE" id="PS00108">
    <property type="entry name" value="PROTEIN_KINASE_ST"/>
    <property type="match status" value="1"/>
</dbReference>
<evidence type="ECO:0000256" key="10">
    <source>
        <dbReference type="ARBA" id="ARBA00022989"/>
    </source>
</evidence>
<dbReference type="InterPro" id="IPR001480">
    <property type="entry name" value="Bulb-type_lectin_dom"/>
</dbReference>
<dbReference type="CDD" id="cd00053">
    <property type="entry name" value="EGF"/>
    <property type="match status" value="1"/>
</dbReference>
<comment type="caution">
    <text evidence="26">The sequence shown here is derived from an EMBL/GenBank/DDBJ whole genome shotgun (WGS) entry which is preliminary data.</text>
</comment>
<keyword evidence="7 17" id="KW-0547">Nucleotide-binding</keyword>
<dbReference type="GO" id="GO:0016020">
    <property type="term" value="C:membrane"/>
    <property type="evidence" value="ECO:0007669"/>
    <property type="project" value="UniProtKB-SubCell"/>
</dbReference>
<dbReference type="SUPFAM" id="SSF56112">
    <property type="entry name" value="Protein kinase-like (PK-like)"/>
    <property type="match status" value="1"/>
</dbReference>
<dbReference type="Gene3D" id="2.90.10.10">
    <property type="entry name" value="Bulb-type lectin domain"/>
    <property type="match status" value="2"/>
</dbReference>
<dbReference type="Pfam" id="PF01453">
    <property type="entry name" value="B_lectin"/>
    <property type="match status" value="1"/>
</dbReference>
<sequence length="810" mass="90838">MAPFFSILPVLSLLPLLSSAAFTDTLPLRSSLSVEKHQIDILRSPNGTFTCGFHSIYNNAFTFSIWYTDLVNDTVVWTANRDRPVHARGAVMTLRKGDALVLTDYDGTVVWQTEGDLAGVQYAQLLETGNLVLKNSRGMVLWQSFDSPTDTLLPNQRINAATKLVSTTGLHVPGHYIFHFTDSSILSLIYDDVDVHEIYWPDPDNGEYQNSRNRYNSTRLAGLDEMGNFFSSDFANQQAIVASDEGHGIKRRLTLDPDGNLRLYSLNNSDGRWSVSWIAVSQPCNIHGLCGPNGICHYLPTPTCSCPPGYVMRNPGNWSQGCRAAVDIACTVEQAQPVKFLRLPGIDFWGSDQQRVEQVSLQTCKNICRSDCTCKGFQYQQGTGSCYPKAFLYNGKAYTAPTKSARMMHLKLPVGVNISGIPIPQTNVLISRKQHPDCGQMSGSTMEPFPYVHKANKGEAKWFYFYGFAGAIFVLEVFFIVSVWCFVLRRELGPSEIQAVEERYKMASNFRRYSYKELVKATKNFKDELGRGGSGVVYKGILDDSRAVAVKTLENVRQCEEEFQAELSIIGRINHMNLVRIWGFCSESSHRMLVTEYIENGSLANILFKDNILLEWRQRFNIALGVAKGLAYLHHECLEWVIHCDVKPENILLDRNLEPKIADFGLAKLLNRGGTDQNVSRVRGTIGYIAPEWISSLKITAKVDVYSYGVLLLELLLGKRVLDLAVGADEEVHRVLRKLVGTLADMLDREEPSSIAEVVDCRLNGQFNYTQVRTLIRLSVSCLDEDRNKRPAMESIVQMLLLADESCSIS</sequence>
<dbReference type="FunFam" id="2.90.10.10:FF:000006">
    <property type="entry name" value="Serine/threonine-protein kinase"/>
    <property type="match status" value="1"/>
</dbReference>
<dbReference type="Gene3D" id="3.50.4.10">
    <property type="entry name" value="Hepatocyte Growth Factor"/>
    <property type="match status" value="1"/>
</dbReference>
<dbReference type="FunFam" id="3.30.200.20:FF:000059">
    <property type="entry name" value="S-receptor-like serine/threonine-protein kinase"/>
    <property type="match status" value="1"/>
</dbReference>
<feature type="domain" description="EGF-like" evidence="23">
    <location>
        <begin position="280"/>
        <end position="316"/>
    </location>
</feature>
<proteinExistence type="inferred from homology"/>
<evidence type="ECO:0000256" key="14">
    <source>
        <dbReference type="ARBA" id="ARBA00023180"/>
    </source>
</evidence>
<evidence type="ECO:0000313" key="27">
    <source>
        <dbReference type="Proteomes" id="UP000275267"/>
    </source>
</evidence>
<feature type="binding site" evidence="19">
    <location>
        <position position="551"/>
    </location>
    <ligand>
        <name>ATP</name>
        <dbReference type="ChEBI" id="CHEBI:30616"/>
    </ligand>
</feature>
<dbReference type="SMART" id="SM00220">
    <property type="entry name" value="S_TKc"/>
    <property type="match status" value="1"/>
</dbReference>
<evidence type="ECO:0000256" key="16">
    <source>
        <dbReference type="ARBA" id="ARBA00048679"/>
    </source>
</evidence>
<evidence type="ECO:0000256" key="15">
    <source>
        <dbReference type="ARBA" id="ARBA00047899"/>
    </source>
</evidence>
<evidence type="ECO:0000256" key="5">
    <source>
        <dbReference type="ARBA" id="ARBA00022692"/>
    </source>
</evidence>
<dbReference type="GO" id="GO:0051707">
    <property type="term" value="P:response to other organism"/>
    <property type="evidence" value="ECO:0007669"/>
    <property type="project" value="UniProtKB-ARBA"/>
</dbReference>
<dbReference type="Gene3D" id="1.10.510.10">
    <property type="entry name" value="Transferase(Phosphotransferase) domain 1"/>
    <property type="match status" value="1"/>
</dbReference>
<dbReference type="Pfam" id="PF00069">
    <property type="entry name" value="Pkinase"/>
    <property type="match status" value="1"/>
</dbReference>
<feature type="signal peptide" evidence="21">
    <location>
        <begin position="1"/>
        <end position="20"/>
    </location>
</feature>
<dbReference type="PANTHER" id="PTHR47974">
    <property type="entry name" value="OS07G0415500 PROTEIN"/>
    <property type="match status" value="1"/>
</dbReference>
<dbReference type="CDD" id="cd00028">
    <property type="entry name" value="B_lectin"/>
    <property type="match status" value="1"/>
</dbReference>
<reference evidence="27" key="1">
    <citation type="journal article" date="2019" name="Nat. Commun.">
        <title>The genome of broomcorn millet.</title>
        <authorList>
            <person name="Zou C."/>
            <person name="Miki D."/>
            <person name="Li D."/>
            <person name="Tang Q."/>
            <person name="Xiao L."/>
            <person name="Rajput S."/>
            <person name="Deng P."/>
            <person name="Jia W."/>
            <person name="Huang R."/>
            <person name="Zhang M."/>
            <person name="Sun Y."/>
            <person name="Hu J."/>
            <person name="Fu X."/>
            <person name="Schnable P.S."/>
            <person name="Li F."/>
            <person name="Zhang H."/>
            <person name="Feng B."/>
            <person name="Zhu X."/>
            <person name="Liu R."/>
            <person name="Schnable J.C."/>
            <person name="Zhu J.-K."/>
            <person name="Zhang H."/>
        </authorList>
    </citation>
    <scope>NUCLEOTIDE SEQUENCE [LARGE SCALE GENOMIC DNA]</scope>
</reference>
<comment type="catalytic activity">
    <reaction evidence="16 17">
        <text>L-seryl-[protein] + ATP = O-phospho-L-seryl-[protein] + ADP + H(+)</text>
        <dbReference type="Rhea" id="RHEA:17989"/>
        <dbReference type="Rhea" id="RHEA-COMP:9863"/>
        <dbReference type="Rhea" id="RHEA-COMP:11604"/>
        <dbReference type="ChEBI" id="CHEBI:15378"/>
        <dbReference type="ChEBI" id="CHEBI:29999"/>
        <dbReference type="ChEBI" id="CHEBI:30616"/>
        <dbReference type="ChEBI" id="CHEBI:83421"/>
        <dbReference type="ChEBI" id="CHEBI:456216"/>
        <dbReference type="EC" id="2.7.11.1"/>
    </reaction>
</comment>
<evidence type="ECO:0000256" key="1">
    <source>
        <dbReference type="ARBA" id="ARBA00004479"/>
    </source>
</evidence>
<dbReference type="PROSITE" id="PS50011">
    <property type="entry name" value="PROTEIN_KINASE_DOM"/>
    <property type="match status" value="1"/>
</dbReference>
<dbReference type="GO" id="GO:0004674">
    <property type="term" value="F:protein serine/threonine kinase activity"/>
    <property type="evidence" value="ECO:0007669"/>
    <property type="project" value="UniProtKB-KW"/>
</dbReference>
<comment type="caution">
    <text evidence="18">Lacks conserved residue(s) required for the propagation of feature annotation.</text>
</comment>
<dbReference type="InterPro" id="IPR000719">
    <property type="entry name" value="Prot_kinase_dom"/>
</dbReference>
<comment type="subcellular location">
    <subcellularLocation>
        <location evidence="1">Membrane</location>
        <topology evidence="1">Single-pass type I membrane protein</topology>
    </subcellularLocation>
</comment>
<keyword evidence="6 21" id="KW-0732">Signal</keyword>
<keyword evidence="14" id="KW-0325">Glycoprotein</keyword>
<evidence type="ECO:0000256" key="7">
    <source>
        <dbReference type="ARBA" id="ARBA00022741"/>
    </source>
</evidence>
<evidence type="ECO:0000259" key="23">
    <source>
        <dbReference type="PROSITE" id="PS50026"/>
    </source>
</evidence>
<dbReference type="SUPFAM" id="SSF51110">
    <property type="entry name" value="alpha-D-mannose-specific plant lectins"/>
    <property type="match status" value="1"/>
</dbReference>
<keyword evidence="27" id="KW-1185">Reference proteome</keyword>
<evidence type="ECO:0000256" key="11">
    <source>
        <dbReference type="ARBA" id="ARBA00023136"/>
    </source>
</evidence>
<dbReference type="OrthoDB" id="619632at2759"/>
<feature type="domain" description="Protein kinase" evidence="22">
    <location>
        <begin position="523"/>
        <end position="802"/>
    </location>
</feature>
<keyword evidence="5 20" id="KW-0812">Transmembrane</keyword>
<keyword evidence="11 20" id="KW-0472">Membrane</keyword>
<keyword evidence="3 18" id="KW-0245">EGF-like domain</keyword>
<dbReference type="SMART" id="SM00108">
    <property type="entry name" value="B_lectin"/>
    <property type="match status" value="1"/>
</dbReference>
<keyword evidence="13 26" id="KW-0675">Receptor</keyword>
<keyword evidence="2 17" id="KW-0723">Serine/threonine-protein kinase</keyword>
<keyword evidence="12" id="KW-1015">Disulfide bond</keyword>
<feature type="transmembrane region" description="Helical" evidence="20">
    <location>
        <begin position="463"/>
        <end position="488"/>
    </location>
</feature>
<dbReference type="EC" id="2.7.11.1" evidence="17"/>
<feature type="chain" id="PRO_5018052378" description="Receptor-like serine/threonine-protein kinase" evidence="21">
    <location>
        <begin position="21"/>
        <end position="810"/>
    </location>
</feature>
<evidence type="ECO:0000259" key="25">
    <source>
        <dbReference type="PROSITE" id="PS50948"/>
    </source>
</evidence>
<evidence type="ECO:0000259" key="24">
    <source>
        <dbReference type="PROSITE" id="PS50927"/>
    </source>
</evidence>
<dbReference type="AlphaFoldDB" id="A0A3L6TUW6"/>
<evidence type="ECO:0000256" key="8">
    <source>
        <dbReference type="ARBA" id="ARBA00022777"/>
    </source>
</evidence>
<dbReference type="PROSITE" id="PS50948">
    <property type="entry name" value="PAN"/>
    <property type="match status" value="1"/>
</dbReference>
<evidence type="ECO:0000259" key="22">
    <source>
        <dbReference type="PROSITE" id="PS50011"/>
    </source>
</evidence>
<comment type="similarity">
    <text evidence="17">Belongs to the protein kinase superfamily. Ser/Thr protein kinase family.</text>
</comment>
<evidence type="ECO:0000256" key="17">
    <source>
        <dbReference type="PIRNR" id="PIRNR000641"/>
    </source>
</evidence>
<dbReference type="PANTHER" id="PTHR47974:SF4">
    <property type="entry name" value="RECEPTOR-LIKE SERINE_THREONINE-PROTEIN KINASE"/>
    <property type="match status" value="1"/>
</dbReference>
<protein>
    <recommendedName>
        <fullName evidence="17">Receptor-like serine/threonine-protein kinase</fullName>
        <ecNumber evidence="17">2.7.11.1</ecNumber>
    </recommendedName>
</protein>
<dbReference type="InterPro" id="IPR024171">
    <property type="entry name" value="SRK-like_kinase"/>
</dbReference>
<feature type="domain" description="Apple" evidence="25">
    <location>
        <begin position="330"/>
        <end position="412"/>
    </location>
</feature>
<dbReference type="CDD" id="cd01098">
    <property type="entry name" value="PAN_AP_plant"/>
    <property type="match status" value="1"/>
</dbReference>
<dbReference type="InterPro" id="IPR011009">
    <property type="entry name" value="Kinase-like_dom_sf"/>
</dbReference>
<accession>A0A3L6TUW6</accession>
<gene>
    <name evidence="26" type="ORF">C2845_PM01G18230</name>
</gene>
<evidence type="ECO:0000256" key="18">
    <source>
        <dbReference type="PROSITE-ProRule" id="PRU00076"/>
    </source>
</evidence>
<evidence type="ECO:0000256" key="9">
    <source>
        <dbReference type="ARBA" id="ARBA00022840"/>
    </source>
</evidence>
<dbReference type="CDD" id="cd14066">
    <property type="entry name" value="STKc_IRAK"/>
    <property type="match status" value="1"/>
</dbReference>
<dbReference type="EMBL" id="PQIB02000001">
    <property type="protein sequence ID" value="RLN42594.1"/>
    <property type="molecule type" value="Genomic_DNA"/>
</dbReference>
<dbReference type="GO" id="GO:0048544">
    <property type="term" value="P:recognition of pollen"/>
    <property type="evidence" value="ECO:0007669"/>
    <property type="project" value="InterPro"/>
</dbReference>
<dbReference type="Gene3D" id="3.30.200.20">
    <property type="entry name" value="Phosphorylase Kinase, domain 1"/>
    <property type="match status" value="1"/>
</dbReference>
<dbReference type="Pfam" id="PF00954">
    <property type="entry name" value="S_locus_glycop"/>
    <property type="match status" value="1"/>
</dbReference>
<evidence type="ECO:0000256" key="12">
    <source>
        <dbReference type="ARBA" id="ARBA00023157"/>
    </source>
</evidence>
<dbReference type="InterPro" id="IPR017441">
    <property type="entry name" value="Protein_kinase_ATP_BS"/>
</dbReference>
<dbReference type="SMART" id="SM00473">
    <property type="entry name" value="PAN_AP"/>
    <property type="match status" value="1"/>
</dbReference>
<dbReference type="FunFam" id="1.10.510.10:FF:000302">
    <property type="entry name" value="Serine/threonine-protein kinase"/>
    <property type="match status" value="1"/>
</dbReference>
<evidence type="ECO:0000256" key="20">
    <source>
        <dbReference type="SAM" id="Phobius"/>
    </source>
</evidence>
<keyword evidence="8 17" id="KW-0418">Kinase</keyword>
<feature type="domain" description="Bulb-type lectin" evidence="24">
    <location>
        <begin position="17"/>
        <end position="146"/>
    </location>
</feature>